<name>A0AAQ4D4J4_AMBAM</name>
<reference evidence="2 3" key="1">
    <citation type="journal article" date="2023" name="Arcadia Sci">
        <title>De novo assembly of a long-read Amblyomma americanum tick genome.</title>
        <authorList>
            <person name="Chou S."/>
            <person name="Poskanzer K.E."/>
            <person name="Rollins M."/>
            <person name="Thuy-Boun P.S."/>
        </authorList>
    </citation>
    <scope>NUCLEOTIDE SEQUENCE [LARGE SCALE GENOMIC DNA]</scope>
    <source>
        <strain evidence="2">F_SG_1</strain>
        <tissue evidence="2">Salivary glands</tissue>
    </source>
</reference>
<keyword evidence="1" id="KW-0732">Signal</keyword>
<evidence type="ECO:0008006" key="4">
    <source>
        <dbReference type="Google" id="ProtNLM"/>
    </source>
</evidence>
<proteinExistence type="predicted"/>
<evidence type="ECO:0000256" key="1">
    <source>
        <dbReference type="SAM" id="SignalP"/>
    </source>
</evidence>
<gene>
    <name evidence="2" type="ORF">V5799_004988</name>
</gene>
<comment type="caution">
    <text evidence="2">The sequence shown here is derived from an EMBL/GenBank/DDBJ whole genome shotgun (WGS) entry which is preliminary data.</text>
</comment>
<dbReference type="Proteomes" id="UP001321473">
    <property type="component" value="Unassembled WGS sequence"/>
</dbReference>
<sequence>MRRLSAFVFVTLRLFWSSFCRIANECVEPASFLHLVPSTTERGNWILLVLQENQVIPLAFMGMRPGLLVTAL</sequence>
<evidence type="ECO:0000313" key="2">
    <source>
        <dbReference type="EMBL" id="KAK8757384.1"/>
    </source>
</evidence>
<feature type="chain" id="PRO_5043026244" description="Secreted protein" evidence="1">
    <location>
        <begin position="21"/>
        <end position="72"/>
    </location>
</feature>
<feature type="signal peptide" evidence="1">
    <location>
        <begin position="1"/>
        <end position="20"/>
    </location>
</feature>
<accession>A0AAQ4D4J4</accession>
<organism evidence="2 3">
    <name type="scientific">Amblyomma americanum</name>
    <name type="common">Lone star tick</name>
    <dbReference type="NCBI Taxonomy" id="6943"/>
    <lineage>
        <taxon>Eukaryota</taxon>
        <taxon>Metazoa</taxon>
        <taxon>Ecdysozoa</taxon>
        <taxon>Arthropoda</taxon>
        <taxon>Chelicerata</taxon>
        <taxon>Arachnida</taxon>
        <taxon>Acari</taxon>
        <taxon>Parasitiformes</taxon>
        <taxon>Ixodida</taxon>
        <taxon>Ixodoidea</taxon>
        <taxon>Ixodidae</taxon>
        <taxon>Amblyomminae</taxon>
        <taxon>Amblyomma</taxon>
    </lineage>
</organism>
<evidence type="ECO:0000313" key="3">
    <source>
        <dbReference type="Proteomes" id="UP001321473"/>
    </source>
</evidence>
<keyword evidence="3" id="KW-1185">Reference proteome</keyword>
<protein>
    <recommendedName>
        <fullName evidence="4">Secreted protein</fullName>
    </recommendedName>
</protein>
<dbReference type="AlphaFoldDB" id="A0AAQ4D4J4"/>
<dbReference type="EMBL" id="JARKHS020035262">
    <property type="protein sequence ID" value="KAK8757384.1"/>
    <property type="molecule type" value="Genomic_DNA"/>
</dbReference>